<comment type="caution">
    <text evidence="8">The sequence shown here is derived from an EMBL/GenBank/DDBJ whole genome shotgun (WGS) entry which is preliminary data.</text>
</comment>
<keyword evidence="2" id="KW-0479">Metal-binding</keyword>
<keyword evidence="3" id="KW-0255">Endonuclease</keyword>
<dbReference type="GO" id="GO:0006308">
    <property type="term" value="P:DNA catabolic process"/>
    <property type="evidence" value="ECO:0007669"/>
    <property type="project" value="InterPro"/>
</dbReference>
<organism evidence="8 9">
    <name type="scientific">Flavobacterium silvisoli</name>
    <dbReference type="NCBI Taxonomy" id="2529433"/>
    <lineage>
        <taxon>Bacteria</taxon>
        <taxon>Pseudomonadati</taxon>
        <taxon>Bacteroidota</taxon>
        <taxon>Flavobacteriia</taxon>
        <taxon>Flavobacteriales</taxon>
        <taxon>Flavobacteriaceae</taxon>
        <taxon>Flavobacterium</taxon>
    </lineage>
</organism>
<dbReference type="Pfam" id="PF02265">
    <property type="entry name" value="S1-P1_nuclease"/>
    <property type="match status" value="1"/>
</dbReference>
<dbReference type="GO" id="GO:0016788">
    <property type="term" value="F:hydrolase activity, acting on ester bonds"/>
    <property type="evidence" value="ECO:0007669"/>
    <property type="project" value="InterPro"/>
</dbReference>
<dbReference type="GO" id="GO:0003676">
    <property type="term" value="F:nucleic acid binding"/>
    <property type="evidence" value="ECO:0007669"/>
    <property type="project" value="InterPro"/>
</dbReference>
<evidence type="ECO:0000256" key="1">
    <source>
        <dbReference type="ARBA" id="ARBA00022722"/>
    </source>
</evidence>
<dbReference type="EMBL" id="SJPE01000011">
    <property type="protein sequence ID" value="TBX67487.1"/>
    <property type="molecule type" value="Genomic_DNA"/>
</dbReference>
<feature type="chain" id="PRO_5020239064" description="S1/P1 Nuclease" evidence="7">
    <location>
        <begin position="23"/>
        <end position="377"/>
    </location>
</feature>
<dbReference type="InterPro" id="IPR003154">
    <property type="entry name" value="S1/P1nuclease"/>
</dbReference>
<dbReference type="SUPFAM" id="SSF48537">
    <property type="entry name" value="Phospholipase C/P1 nuclease"/>
    <property type="match status" value="1"/>
</dbReference>
<dbReference type="Proteomes" id="UP000293300">
    <property type="component" value="Unassembled WGS sequence"/>
</dbReference>
<evidence type="ECO:0000256" key="6">
    <source>
        <dbReference type="ARBA" id="ARBA00023180"/>
    </source>
</evidence>
<evidence type="ECO:0008006" key="10">
    <source>
        <dbReference type="Google" id="ProtNLM"/>
    </source>
</evidence>
<dbReference type="Gene3D" id="1.10.575.10">
    <property type="entry name" value="P1 Nuclease"/>
    <property type="match status" value="1"/>
</dbReference>
<keyword evidence="5" id="KW-1015">Disulfide bond</keyword>
<dbReference type="OrthoDB" id="267579at2"/>
<feature type="signal peptide" evidence="7">
    <location>
        <begin position="1"/>
        <end position="22"/>
    </location>
</feature>
<dbReference type="InterPro" id="IPR008947">
    <property type="entry name" value="PLipase_C/P1_nuclease_dom_sf"/>
</dbReference>
<evidence type="ECO:0000313" key="8">
    <source>
        <dbReference type="EMBL" id="TBX67487.1"/>
    </source>
</evidence>
<evidence type="ECO:0000256" key="2">
    <source>
        <dbReference type="ARBA" id="ARBA00022723"/>
    </source>
</evidence>
<dbReference type="GO" id="GO:0046872">
    <property type="term" value="F:metal ion binding"/>
    <property type="evidence" value="ECO:0007669"/>
    <property type="project" value="UniProtKB-KW"/>
</dbReference>
<evidence type="ECO:0000256" key="7">
    <source>
        <dbReference type="SAM" id="SignalP"/>
    </source>
</evidence>
<evidence type="ECO:0000313" key="9">
    <source>
        <dbReference type="Proteomes" id="UP000293300"/>
    </source>
</evidence>
<keyword evidence="9" id="KW-1185">Reference proteome</keyword>
<protein>
    <recommendedName>
        <fullName evidence="10">S1/P1 Nuclease</fullName>
    </recommendedName>
</protein>
<keyword evidence="1" id="KW-0540">Nuclease</keyword>
<proteinExistence type="predicted"/>
<name>A0A4Q9YUV5_9FLAO</name>
<keyword evidence="4" id="KW-0378">Hydrolase</keyword>
<evidence type="ECO:0000256" key="4">
    <source>
        <dbReference type="ARBA" id="ARBA00022801"/>
    </source>
</evidence>
<evidence type="ECO:0000256" key="3">
    <source>
        <dbReference type="ARBA" id="ARBA00022759"/>
    </source>
</evidence>
<dbReference type="PANTHER" id="PTHR33146:SF26">
    <property type="entry name" value="ENDONUCLEASE 4"/>
    <property type="match status" value="1"/>
</dbReference>
<dbReference type="RefSeq" id="WP_131476365.1">
    <property type="nucleotide sequence ID" value="NZ_SJPE01000011.1"/>
</dbReference>
<dbReference type="PANTHER" id="PTHR33146">
    <property type="entry name" value="ENDONUCLEASE 4"/>
    <property type="match status" value="1"/>
</dbReference>
<reference evidence="8 9" key="1">
    <citation type="submission" date="2019-02" db="EMBL/GenBank/DDBJ databases">
        <title>Flavobacterium sp. RD-2-33 isolated from forest soil.</title>
        <authorList>
            <person name="Chaudhary D.K."/>
        </authorList>
    </citation>
    <scope>NUCLEOTIDE SEQUENCE [LARGE SCALE GENOMIC DNA]</scope>
    <source>
        <strain evidence="8 9">RD-2-33</strain>
    </source>
</reference>
<evidence type="ECO:0000256" key="5">
    <source>
        <dbReference type="ARBA" id="ARBA00023157"/>
    </source>
</evidence>
<dbReference type="AlphaFoldDB" id="A0A4Q9YUV5"/>
<gene>
    <name evidence="8" type="ORF">EZL74_09450</name>
</gene>
<keyword evidence="6" id="KW-0325">Glycoprotein</keyword>
<sequence>MKRTVVLIITCLTFFTSSASYAWGHKGHSLVAEIAFHYLDATTKKNVLAYLNGMSIEDAANWMDSMRSDKQYDFMKPYHYVNIDRNTTVKELEGDNIINTLTKSLNDLDNMKGLSNEEIRMKLLYIFHLVGDLHQPLHVGYKDDKGGNTVQVSFLGRGTNLHALWDTDIIEYKGLDLNDELKMNTYSAADLAAIKKIDVIAWTKDSRSFLKNAYSLDNAKVSDYYIDSNYTIIQQQILKAGLRLASILEHYFKDVNVVANTQVKEIPPSSEVTDVVALSTDIDVTKAADYEGKLVRICSKVYSTKVLDSNGMTFLNVGGKYPSAPLTVVIYADKLKNFDFVPSTYYKGKTICITGTIKLYKGKPEIIINTPHAIEIK</sequence>
<dbReference type="CDD" id="cd11010">
    <property type="entry name" value="S1-P1_nuclease"/>
    <property type="match status" value="1"/>
</dbReference>
<dbReference type="GO" id="GO:0004519">
    <property type="term" value="F:endonuclease activity"/>
    <property type="evidence" value="ECO:0007669"/>
    <property type="project" value="UniProtKB-KW"/>
</dbReference>
<keyword evidence="7" id="KW-0732">Signal</keyword>
<accession>A0A4Q9YUV5</accession>